<dbReference type="SMART" id="SM01343">
    <property type="entry name" value="FATC"/>
    <property type="match status" value="1"/>
</dbReference>
<evidence type="ECO:0000256" key="11">
    <source>
        <dbReference type="ARBA" id="ARBA00023242"/>
    </source>
</evidence>
<comment type="caution">
    <text evidence="16">The sequence shown here is derived from an EMBL/GenBank/DDBJ whole genome shotgun (WGS) entry which is preliminary data.</text>
</comment>
<keyword evidence="5" id="KW-0808">Transferase</keyword>
<dbReference type="InterPro" id="IPR000403">
    <property type="entry name" value="PI3/4_kinase_cat_dom"/>
</dbReference>
<evidence type="ECO:0000313" key="17">
    <source>
        <dbReference type="Proteomes" id="UP001328107"/>
    </source>
</evidence>
<evidence type="ECO:0000256" key="2">
    <source>
        <dbReference type="ARBA" id="ARBA00010769"/>
    </source>
</evidence>
<dbReference type="GO" id="GO:0005634">
    <property type="term" value="C:nucleus"/>
    <property type="evidence" value="ECO:0007669"/>
    <property type="project" value="UniProtKB-SubCell"/>
</dbReference>
<evidence type="ECO:0000256" key="5">
    <source>
        <dbReference type="ARBA" id="ARBA00022679"/>
    </source>
</evidence>
<dbReference type="Pfam" id="PF02260">
    <property type="entry name" value="FATC"/>
    <property type="match status" value="1"/>
</dbReference>
<evidence type="ECO:0000256" key="10">
    <source>
        <dbReference type="ARBA" id="ARBA00023204"/>
    </source>
</evidence>
<protein>
    <recommendedName>
        <fullName evidence="3">non-specific serine/threonine protein kinase</fullName>
        <ecNumber evidence="3">2.7.11.1</ecNumber>
    </recommendedName>
</protein>
<dbReference type="PANTHER" id="PTHR11139">
    <property type="entry name" value="ATAXIA TELANGIECTASIA MUTATED ATM -RELATED"/>
    <property type="match status" value="1"/>
</dbReference>
<keyword evidence="4" id="KW-0723">Serine/threonine-protein kinase</keyword>
<dbReference type="InterPro" id="IPR057564">
    <property type="entry name" value="HEAT_ATR"/>
</dbReference>
<comment type="subcellular location">
    <subcellularLocation>
        <location evidence="1">Nucleus</location>
    </subcellularLocation>
</comment>
<keyword evidence="17" id="KW-1185">Reference proteome</keyword>
<dbReference type="InterPro" id="IPR003151">
    <property type="entry name" value="PIK-rel_kinase_FAT"/>
</dbReference>
<organism evidence="16 17">
    <name type="scientific">Pristionchus mayeri</name>
    <dbReference type="NCBI Taxonomy" id="1317129"/>
    <lineage>
        <taxon>Eukaryota</taxon>
        <taxon>Metazoa</taxon>
        <taxon>Ecdysozoa</taxon>
        <taxon>Nematoda</taxon>
        <taxon>Chromadorea</taxon>
        <taxon>Rhabditida</taxon>
        <taxon>Rhabditina</taxon>
        <taxon>Diplogasteromorpha</taxon>
        <taxon>Diplogasteroidea</taxon>
        <taxon>Neodiplogasteridae</taxon>
        <taxon>Pristionchus</taxon>
    </lineage>
</organism>
<feature type="chain" id="PRO_5042859404" description="non-specific serine/threonine protein kinase" evidence="12">
    <location>
        <begin position="22"/>
        <end position="1366"/>
    </location>
</feature>
<dbReference type="Pfam" id="PF02259">
    <property type="entry name" value="FAT"/>
    <property type="match status" value="1"/>
</dbReference>
<dbReference type="PROSITE" id="PS51189">
    <property type="entry name" value="FAT"/>
    <property type="match status" value="1"/>
</dbReference>
<dbReference type="InterPro" id="IPR056802">
    <property type="entry name" value="ATR-like_M-HEAT"/>
</dbReference>
<dbReference type="GO" id="GO:0004674">
    <property type="term" value="F:protein serine/threonine kinase activity"/>
    <property type="evidence" value="ECO:0007669"/>
    <property type="project" value="UniProtKB-KW"/>
</dbReference>
<dbReference type="EMBL" id="BTRK01000003">
    <property type="protein sequence ID" value="GMR39856.1"/>
    <property type="molecule type" value="Genomic_DNA"/>
</dbReference>
<evidence type="ECO:0000256" key="6">
    <source>
        <dbReference type="ARBA" id="ARBA00022741"/>
    </source>
</evidence>
<dbReference type="EC" id="2.7.11.1" evidence="3"/>
<evidence type="ECO:0000256" key="3">
    <source>
        <dbReference type="ARBA" id="ARBA00012513"/>
    </source>
</evidence>
<feature type="non-terminal residue" evidence="16">
    <location>
        <position position="1"/>
    </location>
</feature>
<dbReference type="InterPro" id="IPR011009">
    <property type="entry name" value="Kinase-like_dom_sf"/>
</dbReference>
<dbReference type="Gene3D" id="3.30.1010.10">
    <property type="entry name" value="Phosphatidylinositol 3-kinase Catalytic Subunit, Chain A, domain 4"/>
    <property type="match status" value="1"/>
</dbReference>
<keyword evidence="9" id="KW-0067">ATP-binding</keyword>
<keyword evidence="10" id="KW-0234">DNA repair</keyword>
<evidence type="ECO:0000256" key="9">
    <source>
        <dbReference type="ARBA" id="ARBA00022840"/>
    </source>
</evidence>
<evidence type="ECO:0000256" key="7">
    <source>
        <dbReference type="ARBA" id="ARBA00022763"/>
    </source>
</evidence>
<keyword evidence="12" id="KW-0732">Signal</keyword>
<gene>
    <name evidence="16" type="ORF">PMAYCL1PPCAC_10051</name>
</gene>
<keyword evidence="6" id="KW-0547">Nucleotide-binding</keyword>
<feature type="domain" description="PI3K/PI4K catalytic" evidence="13">
    <location>
        <begin position="1015"/>
        <end position="1321"/>
    </location>
</feature>
<evidence type="ECO:0000313" key="16">
    <source>
        <dbReference type="EMBL" id="GMR39856.1"/>
    </source>
</evidence>
<sequence length="1366" mass="155360">AARCIGMFHVDLLMRAWRVYASLTDADMIDIASFAIQSLLSKMVGGNVSGDPHNIFFRLTDECKRDIGPFLRTSLTNNNELRPIDAKGVAFVCIVSTFFDWLLQNFLVGVAEIKDQEWHDIFKSLKWLVYTRDTSFARHILPHLILIMVIERRESMIEHYGREMIEVLRRTIEPQSPNWTRLAAHVVFSIVDTLERYAIAKSEGGRRDSADRQRVMELIKELCSVKLNDGSLLVVVAAEKCQCLLRALRWCEQFAIGGGVTGYGRVDESEEFDRMPFYHLQRLYMQLNEVDGVAGAFETIARNTTPTADERILAFEANGDYTEALPLYTYSGEQKELKLLECLLRLNQPQLALSRATMEQSGRVRDDSTARSIEATQLEAAWHLRDWGKLDQMIKKRDPLSSGETGWGAACASIMSTVHHRKESQITVKTERARSNLVERLTALTIEDSDTYAQSYKYIAQLHMLAEIDDAKEQLLNDSQVSKERVENIMKYWEDRSDSVSQSASTIEPMLRVRRELLRAAGFGRCELTKDGVTGLLLQSCRLARQAGHLQIAWTFLVEAKALDTCHQAVGMEEARFEFQKGNQSEAIGLLSQLLNNRFAKMHELFTVFAKQGNSAASKEPIALATQSSGSIPSSGKSKLTVEEAKLTAHTLIAQQRREERAAYAEVQLLRAEYMLKGGASSPEDLYPTYLALKKLDVPSEDVHYRVAVYFDSLLRMNEVQIRTEIIQNILQSYGQVVQFGRSHMFHAVPRMFTIWLDVTQKLADEVKGFAPSSSQYELCMKNITTLNQTMRKSLEAVPLSVLFPAFPQLISRILHPDKSVFEELSCLLARLMVAFPHQSLWQAISIYRDTPDPFKDAKGGRGKASIDEALKKMAKCREVFERAKLMDKSRELEGLIDQYDFFAAQLISIAYNDTVKDKSCERLISKHFRPLHNFFKTQKMDTTHLLNAIQRKLAGVRTVNPKIMIPMTEMLEQSISEKEDIRLSTFSQINVHDSPLSATARESPLVEPVYIEDVVDQFVVMSSLMAPRKISMRGSDGKIYSILCKKKDELRKDARLISFCKMMNCLMRRTPEARRRQLMVRTFSAIPLQARGGIIEWVPNLNTLKETLNPLFKEYRDPNLPKDIYYNDKWSADQKLKQMREHFYKEYPLVAAEWQRRAFSDPCSWHTARLLFTRSCAVMSMIGFVCGLGDRHADNILIDQSDGGIMHVDFNILFNQGERLNVPEVVPFRLTRNLVDGFGPTGAEGVWRKSAEATLEVMRANSETLLTVMQAFIYDPLIEFGEDRAQQNKTGLRKVEEKGKSNGIVDGVLSMIQNRLEGHIVTPKTMKKLSLTKPMSVNGQVAKLYELATDEALLSQMFSGWSPYL</sequence>
<reference evidence="17" key="1">
    <citation type="submission" date="2022-10" db="EMBL/GenBank/DDBJ databases">
        <title>Genome assembly of Pristionchus species.</title>
        <authorList>
            <person name="Yoshida K."/>
            <person name="Sommer R.J."/>
        </authorList>
    </citation>
    <scope>NUCLEOTIDE SEQUENCE [LARGE SCALE GENOMIC DNA]</scope>
    <source>
        <strain evidence="17">RS5460</strain>
    </source>
</reference>
<evidence type="ECO:0000256" key="12">
    <source>
        <dbReference type="SAM" id="SignalP"/>
    </source>
</evidence>
<keyword evidence="8" id="KW-0418">Kinase</keyword>
<evidence type="ECO:0000256" key="4">
    <source>
        <dbReference type="ARBA" id="ARBA00022527"/>
    </source>
</evidence>
<comment type="similarity">
    <text evidence="2">Belongs to the PI3/PI4-kinase family. ATM subfamily.</text>
</comment>
<dbReference type="Pfam" id="PF00454">
    <property type="entry name" value="PI3_PI4_kinase"/>
    <property type="match status" value="1"/>
</dbReference>
<dbReference type="InterPro" id="IPR003152">
    <property type="entry name" value="FATC_dom"/>
</dbReference>
<dbReference type="SUPFAM" id="SSF56112">
    <property type="entry name" value="Protein kinase-like (PK-like)"/>
    <property type="match status" value="1"/>
</dbReference>
<feature type="domain" description="FAT" evidence="14">
    <location>
        <begin position="233"/>
        <end position="850"/>
    </location>
</feature>
<keyword evidence="7" id="KW-0227">DNA damage</keyword>
<proteinExistence type="inferred from homology"/>
<accession>A0AAN4ZFI4</accession>
<dbReference type="Pfam" id="PF23593">
    <property type="entry name" value="HEAT_ATR"/>
    <property type="match status" value="1"/>
</dbReference>
<dbReference type="Proteomes" id="UP001328107">
    <property type="component" value="Unassembled WGS sequence"/>
</dbReference>
<evidence type="ECO:0000256" key="1">
    <source>
        <dbReference type="ARBA" id="ARBA00004123"/>
    </source>
</evidence>
<dbReference type="GO" id="GO:0005524">
    <property type="term" value="F:ATP binding"/>
    <property type="evidence" value="ECO:0007669"/>
    <property type="project" value="UniProtKB-KW"/>
</dbReference>
<dbReference type="PROSITE" id="PS50290">
    <property type="entry name" value="PI3_4_KINASE_3"/>
    <property type="match status" value="1"/>
</dbReference>
<dbReference type="GO" id="GO:0005694">
    <property type="term" value="C:chromosome"/>
    <property type="evidence" value="ECO:0007669"/>
    <property type="project" value="TreeGrafter"/>
</dbReference>
<dbReference type="InterPro" id="IPR050517">
    <property type="entry name" value="DDR_Repair_Kinase"/>
</dbReference>
<dbReference type="GO" id="GO:0006281">
    <property type="term" value="P:DNA repair"/>
    <property type="evidence" value="ECO:0007669"/>
    <property type="project" value="UniProtKB-KW"/>
</dbReference>
<dbReference type="PROSITE" id="PS51190">
    <property type="entry name" value="FATC"/>
    <property type="match status" value="1"/>
</dbReference>
<dbReference type="SMART" id="SM00146">
    <property type="entry name" value="PI3Kc"/>
    <property type="match status" value="1"/>
</dbReference>
<keyword evidence="11" id="KW-0539">Nucleus</keyword>
<dbReference type="GO" id="GO:0000723">
    <property type="term" value="P:telomere maintenance"/>
    <property type="evidence" value="ECO:0007669"/>
    <property type="project" value="TreeGrafter"/>
</dbReference>
<name>A0AAN4ZFI4_9BILA</name>
<dbReference type="Gene3D" id="1.10.1070.11">
    <property type="entry name" value="Phosphatidylinositol 3-/4-kinase, catalytic domain"/>
    <property type="match status" value="1"/>
</dbReference>
<evidence type="ECO:0000259" key="13">
    <source>
        <dbReference type="PROSITE" id="PS50290"/>
    </source>
</evidence>
<dbReference type="InterPro" id="IPR036940">
    <property type="entry name" value="PI3/4_kinase_cat_sf"/>
</dbReference>
<feature type="domain" description="FATC" evidence="15">
    <location>
        <begin position="1334"/>
        <end position="1366"/>
    </location>
</feature>
<dbReference type="InterPro" id="IPR014009">
    <property type="entry name" value="PIK_FAT"/>
</dbReference>
<evidence type="ECO:0000259" key="15">
    <source>
        <dbReference type="PROSITE" id="PS51190"/>
    </source>
</evidence>
<dbReference type="Pfam" id="PF25030">
    <property type="entry name" value="M-HEAT_ATR"/>
    <property type="match status" value="1"/>
</dbReference>
<dbReference type="GO" id="GO:0000077">
    <property type="term" value="P:DNA damage checkpoint signaling"/>
    <property type="evidence" value="ECO:0007669"/>
    <property type="project" value="TreeGrafter"/>
</dbReference>
<evidence type="ECO:0000256" key="8">
    <source>
        <dbReference type="ARBA" id="ARBA00022777"/>
    </source>
</evidence>
<evidence type="ECO:0000259" key="14">
    <source>
        <dbReference type="PROSITE" id="PS51189"/>
    </source>
</evidence>
<feature type="signal peptide" evidence="12">
    <location>
        <begin position="1"/>
        <end position="21"/>
    </location>
</feature>
<dbReference type="CDD" id="cd00892">
    <property type="entry name" value="PIKKc_ATR"/>
    <property type="match status" value="1"/>
</dbReference>
<dbReference type="PANTHER" id="PTHR11139:SF69">
    <property type="entry name" value="SERINE_THREONINE-PROTEIN KINASE ATR"/>
    <property type="match status" value="1"/>
</dbReference>